<evidence type="ECO:0000313" key="2">
    <source>
        <dbReference type="Proteomes" id="UP000192578"/>
    </source>
</evidence>
<name>A0A1W0WZ85_HYPEX</name>
<dbReference type="EMBL" id="MTYJ01000030">
    <property type="protein sequence ID" value="OQV20509.1"/>
    <property type="molecule type" value="Genomic_DNA"/>
</dbReference>
<dbReference type="AlphaFoldDB" id="A0A1W0WZ85"/>
<sequence length="93" mass="10434">MGFSNSQYVQLQLQQDFLESVMNLSEHCMSITALCIASAPNFHFWRATIHEANSLIDCVARSPTPAVLSSLSEFLTLHSHSCETFLRDPILHP</sequence>
<proteinExistence type="predicted"/>
<protein>
    <submittedName>
        <fullName evidence="1">Uncharacterized protein</fullName>
    </submittedName>
</protein>
<keyword evidence="2" id="KW-1185">Reference proteome</keyword>
<comment type="caution">
    <text evidence="1">The sequence shown here is derived from an EMBL/GenBank/DDBJ whole genome shotgun (WGS) entry which is preliminary data.</text>
</comment>
<evidence type="ECO:0000313" key="1">
    <source>
        <dbReference type="EMBL" id="OQV20509.1"/>
    </source>
</evidence>
<accession>A0A1W0WZ85</accession>
<gene>
    <name evidence="1" type="ORF">BV898_05553</name>
</gene>
<organism evidence="1 2">
    <name type="scientific">Hypsibius exemplaris</name>
    <name type="common">Freshwater tardigrade</name>
    <dbReference type="NCBI Taxonomy" id="2072580"/>
    <lineage>
        <taxon>Eukaryota</taxon>
        <taxon>Metazoa</taxon>
        <taxon>Ecdysozoa</taxon>
        <taxon>Tardigrada</taxon>
        <taxon>Eutardigrada</taxon>
        <taxon>Parachela</taxon>
        <taxon>Hypsibioidea</taxon>
        <taxon>Hypsibiidae</taxon>
        <taxon>Hypsibius</taxon>
    </lineage>
</organism>
<dbReference type="Proteomes" id="UP000192578">
    <property type="component" value="Unassembled WGS sequence"/>
</dbReference>
<reference evidence="2" key="1">
    <citation type="submission" date="2017-01" db="EMBL/GenBank/DDBJ databases">
        <title>Comparative genomics of anhydrobiosis in the tardigrade Hypsibius dujardini.</title>
        <authorList>
            <person name="Yoshida Y."/>
            <person name="Koutsovoulos G."/>
            <person name="Laetsch D."/>
            <person name="Stevens L."/>
            <person name="Kumar S."/>
            <person name="Horikawa D."/>
            <person name="Ishino K."/>
            <person name="Komine S."/>
            <person name="Tomita M."/>
            <person name="Blaxter M."/>
            <person name="Arakawa K."/>
        </authorList>
    </citation>
    <scope>NUCLEOTIDE SEQUENCE [LARGE SCALE GENOMIC DNA]</scope>
    <source>
        <strain evidence="2">Z151</strain>
    </source>
</reference>